<sequence length="116" mass="11858">MLDGREWTLVLTLGALAELEDAYACADLQALVERFAGGRLSARDMVRLIGAGLRGAGNVVTDDQVASMTAPGGAPGFAAIVADLLRVTFSDADDDGGDDGEDEVAETGANPPPPRG</sequence>
<evidence type="ECO:0000313" key="2">
    <source>
        <dbReference type="EMBL" id="ADZ71348.1"/>
    </source>
</evidence>
<dbReference type="InterPro" id="IPR021791">
    <property type="entry name" value="Phage_TAC_11"/>
</dbReference>
<dbReference type="Proteomes" id="UP000008130">
    <property type="component" value="Chromosome"/>
</dbReference>
<evidence type="ECO:0000256" key="1">
    <source>
        <dbReference type="SAM" id="MobiDB-lite"/>
    </source>
</evidence>
<accession>F2J6H4</accession>
<keyword evidence="3" id="KW-1185">Reference proteome</keyword>
<dbReference type="AlphaFoldDB" id="F2J6H4"/>
<dbReference type="STRING" id="991905.SL003B_2925"/>
<organism evidence="2 3">
    <name type="scientific">Polymorphum gilvum (strain LMG 25793 / CGMCC 1.9160 / SL003B-26A1)</name>
    <dbReference type="NCBI Taxonomy" id="991905"/>
    <lineage>
        <taxon>Bacteria</taxon>
        <taxon>Pseudomonadati</taxon>
        <taxon>Pseudomonadota</taxon>
        <taxon>Alphaproteobacteria</taxon>
        <taxon>Rhodobacterales</taxon>
        <taxon>Paracoccaceae</taxon>
        <taxon>Polymorphum</taxon>
    </lineage>
</organism>
<feature type="region of interest" description="Disordered" evidence="1">
    <location>
        <begin position="91"/>
        <end position="116"/>
    </location>
</feature>
<proteinExistence type="predicted"/>
<dbReference type="HOGENOM" id="CLU_164764_0_0_5"/>
<name>F2J6H4_POLGS</name>
<dbReference type="KEGG" id="pgv:SL003B_2925"/>
<dbReference type="Pfam" id="PF11836">
    <property type="entry name" value="Phage_TAC_11"/>
    <property type="match status" value="1"/>
</dbReference>
<gene>
    <name evidence="2" type="ordered locus">SL003B_2925</name>
</gene>
<protein>
    <submittedName>
        <fullName evidence="2">Gene transfer agent-like protein</fullName>
    </submittedName>
</protein>
<dbReference type="EMBL" id="CP002568">
    <property type="protein sequence ID" value="ADZ71348.1"/>
    <property type="molecule type" value="Genomic_DNA"/>
</dbReference>
<reference evidence="2 3" key="1">
    <citation type="journal article" date="2011" name="J. Bacteriol.">
        <title>Complete genome sequence of Polymorphum gilvum SL003B-26A1T, a crude oil-degrading bacterium from oil-polluted saline soil.</title>
        <authorList>
            <person name="Li S.G."/>
            <person name="Tang Y.Q."/>
            <person name="Nie Y."/>
            <person name="Cai M."/>
            <person name="Wu X.L."/>
        </authorList>
    </citation>
    <scope>NUCLEOTIDE SEQUENCE [LARGE SCALE GENOMIC DNA]</scope>
    <source>
        <strain evidence="3">LMG 25793 / CGMCC 1.9160 / SL003B-26A1</strain>
    </source>
</reference>
<dbReference type="eggNOG" id="ENOG5032SG3">
    <property type="taxonomic scope" value="Bacteria"/>
</dbReference>
<evidence type="ECO:0000313" key="3">
    <source>
        <dbReference type="Proteomes" id="UP000008130"/>
    </source>
</evidence>
<feature type="compositionally biased region" description="Acidic residues" evidence="1">
    <location>
        <begin position="91"/>
        <end position="105"/>
    </location>
</feature>
<dbReference type="PATRIC" id="fig|991905.3.peg.3001"/>